<organism evidence="1 2">
    <name type="scientific">Alteromonas phage vB_AmeM_PT11-V22</name>
    <dbReference type="NCBI Taxonomy" id="2704031"/>
    <lineage>
        <taxon>Viruses</taxon>
        <taxon>Duplodnaviria</taxon>
        <taxon>Heunggongvirae</taxon>
        <taxon>Uroviricota</taxon>
        <taxon>Caudoviricetes</taxon>
        <taxon>Myoalterovirus</taxon>
        <taxon>Myoalterovirus PT11V22</taxon>
    </lineage>
</organism>
<accession>A0A6C0R1Z7</accession>
<sequence>MTKYEVWCKSLYTQDKFVEEYDSLEDAEYKVVTLENQFSLDPYETFIIKEVIE</sequence>
<dbReference type="RefSeq" id="YP_009855810.1">
    <property type="nucleotide sequence ID" value="NC_048847.1"/>
</dbReference>
<dbReference type="KEGG" id="vg:55626550"/>
<protein>
    <submittedName>
        <fullName evidence="1">Uncharacterized protein</fullName>
    </submittedName>
</protein>
<evidence type="ECO:0000313" key="2">
    <source>
        <dbReference type="Proteomes" id="UP000479357"/>
    </source>
</evidence>
<dbReference type="GeneID" id="55626550"/>
<proteinExistence type="predicted"/>
<evidence type="ECO:0000313" key="1">
    <source>
        <dbReference type="EMBL" id="QHZ59857.1"/>
    </source>
</evidence>
<dbReference type="EMBL" id="MN877442">
    <property type="protein sequence ID" value="QHZ59857.1"/>
    <property type="molecule type" value="Genomic_DNA"/>
</dbReference>
<keyword evidence="2" id="KW-1185">Reference proteome</keyword>
<dbReference type="Proteomes" id="UP000479357">
    <property type="component" value="Segment"/>
</dbReference>
<reference evidence="1 2" key="1">
    <citation type="submission" date="2019-12" db="EMBL/GenBank/DDBJ databases">
        <title>Alteromonas phage V22 represents a new genus of marine bacteriophages that requires a novel tail fiber chaperone for host recognition.</title>
        <authorList>
            <person name="Gonzalez-Serrano R."/>
            <person name="Dunne M."/>
            <person name="Rosselli R."/>
            <person name="Martin-Cuadrado A.-B."/>
            <person name="Grosboillot V."/>
            <person name="Zinsli L."/>
            <person name="Roda-Garcia J.J."/>
            <person name="Loessner M.J."/>
            <person name="Rodriguez-Valera F."/>
        </authorList>
    </citation>
    <scope>NUCLEOTIDE SEQUENCE [LARGE SCALE GENOMIC DNA]</scope>
</reference>
<name>A0A6C0R1Z7_9CAUD</name>